<reference evidence="2 3" key="1">
    <citation type="submission" date="2019-11" db="EMBL/GenBank/DDBJ databases">
        <title>Novel species isolated from a subtropical stream in China.</title>
        <authorList>
            <person name="Lu H."/>
        </authorList>
    </citation>
    <scope>NUCLEOTIDE SEQUENCE [LARGE SCALE GENOMIC DNA]</scope>
    <source>
        <strain evidence="2 3">FT80W</strain>
    </source>
</reference>
<evidence type="ECO:0000313" key="2">
    <source>
        <dbReference type="EMBL" id="MRW88882.1"/>
    </source>
</evidence>
<keyword evidence="1" id="KW-0472">Membrane</keyword>
<evidence type="ECO:0000313" key="3">
    <source>
        <dbReference type="Proteomes" id="UP000433309"/>
    </source>
</evidence>
<dbReference type="AlphaFoldDB" id="A0A6I2KTX9"/>
<organism evidence="2 3">
    <name type="scientific">Duganella guangzhouensis</name>
    <dbReference type="NCBI Taxonomy" id="2666084"/>
    <lineage>
        <taxon>Bacteria</taxon>
        <taxon>Pseudomonadati</taxon>
        <taxon>Pseudomonadota</taxon>
        <taxon>Betaproteobacteria</taxon>
        <taxon>Burkholderiales</taxon>
        <taxon>Oxalobacteraceae</taxon>
        <taxon>Telluria group</taxon>
        <taxon>Duganella</taxon>
    </lineage>
</organism>
<protein>
    <submittedName>
        <fullName evidence="2">Uncharacterized protein</fullName>
    </submittedName>
</protein>
<keyword evidence="1" id="KW-1133">Transmembrane helix</keyword>
<name>A0A6I2KTX9_9BURK</name>
<evidence type="ECO:0000256" key="1">
    <source>
        <dbReference type="SAM" id="Phobius"/>
    </source>
</evidence>
<gene>
    <name evidence="2" type="ORF">GJ699_02670</name>
</gene>
<keyword evidence="3" id="KW-1185">Reference proteome</keyword>
<accession>A0A6I2KTX9</accession>
<feature type="transmembrane region" description="Helical" evidence="1">
    <location>
        <begin position="39"/>
        <end position="57"/>
    </location>
</feature>
<sequence length="62" mass="6751">MPEEDRKLTDADVEAIVQLLDKKVTERFYSDLGRGVMGLVWKAIVVAIVGVAAYGSLKGISK</sequence>
<dbReference type="RefSeq" id="WP_154372821.1">
    <property type="nucleotide sequence ID" value="NZ_WKJK01000001.1"/>
</dbReference>
<proteinExistence type="predicted"/>
<keyword evidence="1" id="KW-0812">Transmembrane</keyword>
<comment type="caution">
    <text evidence="2">The sequence shown here is derived from an EMBL/GenBank/DDBJ whole genome shotgun (WGS) entry which is preliminary data.</text>
</comment>
<dbReference type="Proteomes" id="UP000433309">
    <property type="component" value="Unassembled WGS sequence"/>
</dbReference>
<dbReference type="EMBL" id="WKJK01000001">
    <property type="protein sequence ID" value="MRW88882.1"/>
    <property type="molecule type" value="Genomic_DNA"/>
</dbReference>